<protein>
    <recommendedName>
        <fullName evidence="4">SAM domain-containing protein</fullName>
    </recommendedName>
</protein>
<dbReference type="RefSeq" id="WP_050878375.1">
    <property type="nucleotide sequence ID" value="NZ_CP045009.1"/>
</dbReference>
<keyword evidence="2" id="KW-0614">Plasmid</keyword>
<gene>
    <name evidence="2" type="ORF">GTH23_19860</name>
</gene>
<evidence type="ECO:0000313" key="2">
    <source>
        <dbReference type="EMBL" id="QIF92301.1"/>
    </source>
</evidence>
<organism evidence="2 3">
    <name type="scientific">Proteus terrae subsp. cibarius</name>
    <dbReference type="NCBI Taxonomy" id="626774"/>
    <lineage>
        <taxon>Bacteria</taxon>
        <taxon>Pseudomonadati</taxon>
        <taxon>Pseudomonadota</taxon>
        <taxon>Gammaproteobacteria</taxon>
        <taxon>Enterobacterales</taxon>
        <taxon>Morganellaceae</taxon>
        <taxon>Proteus</taxon>
    </lineage>
</organism>
<dbReference type="Proteomes" id="UP000501338">
    <property type="component" value="Plasmid pZF1-cfr"/>
</dbReference>
<accession>A0ABX6JX87</accession>
<evidence type="ECO:0008006" key="4">
    <source>
        <dbReference type="Google" id="ProtNLM"/>
    </source>
</evidence>
<keyword evidence="3" id="KW-1185">Reference proteome</keyword>
<dbReference type="EMBL" id="CP047341">
    <property type="protein sequence ID" value="QIF92301.1"/>
    <property type="molecule type" value="Genomic_DNA"/>
</dbReference>
<evidence type="ECO:0000313" key="3">
    <source>
        <dbReference type="Proteomes" id="UP000501338"/>
    </source>
</evidence>
<sequence>MNEILNELVTEVNKSLSFLNISKRGGLKRLITINYDYFENALNLISLGELIKLLNDKCDIVIEYNYCSRVLNQLRSSHTNLNTEKKYTTQKEISSISEKKPSTEPLQKGDNVESKKSSSFEKFKNLNRISLNLIDKYDIDLETLKSLGIMTIQDRSIIESRIKKHCQHIDNENLEKKYSHILK</sequence>
<proteinExistence type="predicted"/>
<geneLocation type="plasmid" evidence="3">
    <name>pzf1-cfr</name>
</geneLocation>
<evidence type="ECO:0000256" key="1">
    <source>
        <dbReference type="SAM" id="MobiDB-lite"/>
    </source>
</evidence>
<feature type="region of interest" description="Disordered" evidence="1">
    <location>
        <begin position="92"/>
        <end position="113"/>
    </location>
</feature>
<reference evidence="2 3" key="1">
    <citation type="submission" date="2020-01" db="EMBL/GenBank/DDBJ databases">
        <title>The genomic epidemiology of tigecycline resistance gene tet(X) variants in a swine farm in China.</title>
        <authorList>
            <person name="Peng K."/>
            <person name="Li R."/>
        </authorList>
    </citation>
    <scope>NUCLEOTIDE SEQUENCE [LARGE SCALE GENOMIC DNA]</scope>
    <source>
        <strain evidence="2 3">ZF1</strain>
        <plasmid evidence="3">pzf1-cfr</plasmid>
    </source>
</reference>
<name>A0ABX6JX87_9GAMM</name>